<dbReference type="Proteomes" id="UP001454036">
    <property type="component" value="Unassembled WGS sequence"/>
</dbReference>
<dbReference type="EMBL" id="BAABME010010253">
    <property type="protein sequence ID" value="GAA0176814.1"/>
    <property type="molecule type" value="Genomic_DNA"/>
</dbReference>
<gene>
    <name evidence="1" type="ORF">LIER_29607</name>
</gene>
<accession>A0AAV3RQM8</accession>
<evidence type="ECO:0000313" key="1">
    <source>
        <dbReference type="EMBL" id="GAA0176814.1"/>
    </source>
</evidence>
<dbReference type="AlphaFoldDB" id="A0AAV3RQM8"/>
<proteinExistence type="predicted"/>
<evidence type="ECO:0000313" key="2">
    <source>
        <dbReference type="Proteomes" id="UP001454036"/>
    </source>
</evidence>
<sequence>MDGNRQIYPLLLVLRLRRVMRHGPGFSNNCEKSLDTGKILCLYLIGIRRLRSVVWECFLRLCTEYPCSIWV</sequence>
<comment type="caution">
    <text evidence="1">The sequence shown here is derived from an EMBL/GenBank/DDBJ whole genome shotgun (WGS) entry which is preliminary data.</text>
</comment>
<reference evidence="1 2" key="1">
    <citation type="submission" date="2024-01" db="EMBL/GenBank/DDBJ databases">
        <title>The complete chloroplast genome sequence of Lithospermum erythrorhizon: insights into the phylogenetic relationship among Boraginaceae species and the maternal lineages of purple gromwells.</title>
        <authorList>
            <person name="Okada T."/>
            <person name="Watanabe K."/>
        </authorList>
    </citation>
    <scope>NUCLEOTIDE SEQUENCE [LARGE SCALE GENOMIC DNA]</scope>
</reference>
<name>A0AAV3RQM8_LITER</name>
<organism evidence="1 2">
    <name type="scientific">Lithospermum erythrorhizon</name>
    <name type="common">Purple gromwell</name>
    <name type="synonym">Lithospermum officinale var. erythrorhizon</name>
    <dbReference type="NCBI Taxonomy" id="34254"/>
    <lineage>
        <taxon>Eukaryota</taxon>
        <taxon>Viridiplantae</taxon>
        <taxon>Streptophyta</taxon>
        <taxon>Embryophyta</taxon>
        <taxon>Tracheophyta</taxon>
        <taxon>Spermatophyta</taxon>
        <taxon>Magnoliopsida</taxon>
        <taxon>eudicotyledons</taxon>
        <taxon>Gunneridae</taxon>
        <taxon>Pentapetalae</taxon>
        <taxon>asterids</taxon>
        <taxon>lamiids</taxon>
        <taxon>Boraginales</taxon>
        <taxon>Boraginaceae</taxon>
        <taxon>Boraginoideae</taxon>
        <taxon>Lithospermeae</taxon>
        <taxon>Lithospermum</taxon>
    </lineage>
</organism>
<protein>
    <submittedName>
        <fullName evidence="1">Uncharacterized protein</fullName>
    </submittedName>
</protein>
<keyword evidence="2" id="KW-1185">Reference proteome</keyword>